<accession>A0A370DM35</accession>
<evidence type="ECO:0000313" key="1">
    <source>
        <dbReference type="EMBL" id="RDH85971.1"/>
    </source>
</evidence>
<comment type="caution">
    <text evidence="1">The sequence shown here is derived from an EMBL/GenBank/DDBJ whole genome shotgun (WGS) entry which is preliminary data.</text>
</comment>
<organism evidence="1 2">
    <name type="scientific">endosymbiont of Galathealinum brachiosum</name>
    <dbReference type="NCBI Taxonomy" id="2200906"/>
    <lineage>
        <taxon>Bacteria</taxon>
        <taxon>Pseudomonadati</taxon>
        <taxon>Pseudomonadota</taxon>
        <taxon>Gammaproteobacteria</taxon>
        <taxon>sulfur-oxidizing symbionts</taxon>
    </lineage>
</organism>
<reference evidence="1 2" key="1">
    <citation type="journal article" date="2018" name="ISME J.">
        <title>Endosymbiont genomes yield clues of tubeworm success.</title>
        <authorList>
            <person name="Li Y."/>
            <person name="Liles M.R."/>
            <person name="Halanych K.M."/>
        </authorList>
    </citation>
    <scope>NUCLEOTIDE SEQUENCE [LARGE SCALE GENOMIC DNA]</scope>
    <source>
        <strain evidence="1">A1464</strain>
    </source>
</reference>
<gene>
    <name evidence="1" type="ORF">DIZ80_00400</name>
</gene>
<proteinExistence type="predicted"/>
<sequence length="713" mass="79773">MTISEINDELSTEERLYPEGLARWAGHRDGGVRRPFVLDSGRPTGDQIETPLVTRLHDWVSSLVAGEDVPRVLLLVGGPGNGKTDAVEGCIEFFDTAMKANGKLLETFASKYDVSDGELPPRKAVVDLSSVSNSLPSHLQTTISLVQDATEGDSSKNETPEELLLNELDTLLNPDHTGIYLCCVNRGILARTAEIAHEKGVHSDVSALLTVITKGVTSRPKSPSCWPLEGYSDIALWPMDVESLVDKNINEGKWSVAHQIFEVALDDEKWKKPCALNTRCPFCQNRKLLSQGKALDSLVDILHYYELTSGKRWTFRDLFSLVPYLLVGDHSELEIKGKRLSPCEWAAEQYRLSTEGRSGSVERDRAPYLLMSRLYHHRLFPKWPDFIRGEHREAKKVLLKNRDNDEGLAAAMGLFRFTAKAKELTALSSGDVPVRVRNYVGPELDPALVTGDEILFTRSNVDTTVSDIEDMFSLSIKNGIELVGSQLETLELDVLKQLLKADESLVEDKFPRNRTKQARLLQSTLRQFSSRLTKRSLGTKRGVCKNIDTFRKYLDATRNPDVLNDVRKGLRNLLHDSNNKFRAGLATTFGQPVAHRSKDVVLLIQFPITVSIATSDSSFGRPKDYLPYLLVEKHYVALTFDLFRALNEVNEGLHEASLPSEIYSLLDRVKSLVSGRVVRDKKILLEDPEIRLGSSTDVIEYVNGQFVLSREGA</sequence>
<protein>
    <submittedName>
        <fullName evidence="1">Uncharacterized protein</fullName>
    </submittedName>
</protein>
<dbReference type="Proteomes" id="UP000254266">
    <property type="component" value="Unassembled WGS sequence"/>
</dbReference>
<dbReference type="EMBL" id="QFXC01000002">
    <property type="protein sequence ID" value="RDH85971.1"/>
    <property type="molecule type" value="Genomic_DNA"/>
</dbReference>
<evidence type="ECO:0000313" key="2">
    <source>
        <dbReference type="Proteomes" id="UP000254266"/>
    </source>
</evidence>
<dbReference type="AlphaFoldDB" id="A0A370DM35"/>
<name>A0A370DM35_9GAMM</name>
<keyword evidence="2" id="KW-1185">Reference proteome</keyword>